<dbReference type="PROSITE" id="PS50114">
    <property type="entry name" value="GATA_ZN_FINGER_2"/>
    <property type="match status" value="1"/>
</dbReference>
<protein>
    <submittedName>
        <fullName evidence="8">White collar 2 type of transcription factor</fullName>
    </submittedName>
</protein>
<reference evidence="8 9" key="1">
    <citation type="submission" date="2023-04" db="EMBL/GenBank/DDBJ databases">
        <title>Genome of Basidiobolus ranarum AG-B5.</title>
        <authorList>
            <person name="Stajich J.E."/>
            <person name="Carter-House D."/>
            <person name="Gryganskyi A."/>
        </authorList>
    </citation>
    <scope>NUCLEOTIDE SEQUENCE [LARGE SCALE GENOMIC DNA]</scope>
    <source>
        <strain evidence="8 9">AG-B5</strain>
    </source>
</reference>
<accession>A0ABR2VPN5</accession>
<dbReference type="CDD" id="cd00202">
    <property type="entry name" value="ZnF_GATA"/>
    <property type="match status" value="1"/>
</dbReference>
<evidence type="ECO:0000313" key="8">
    <source>
        <dbReference type="EMBL" id="KAK9692451.1"/>
    </source>
</evidence>
<keyword evidence="3" id="KW-0862">Zinc</keyword>
<feature type="compositionally biased region" description="Polar residues" evidence="5">
    <location>
        <begin position="41"/>
        <end position="70"/>
    </location>
</feature>
<dbReference type="Pfam" id="PF00320">
    <property type="entry name" value="GATA"/>
    <property type="match status" value="1"/>
</dbReference>
<evidence type="ECO:0000256" key="2">
    <source>
        <dbReference type="ARBA" id="ARBA00022771"/>
    </source>
</evidence>
<dbReference type="CDD" id="cd00130">
    <property type="entry name" value="PAS"/>
    <property type="match status" value="1"/>
</dbReference>
<dbReference type="InterPro" id="IPR051140">
    <property type="entry name" value="GATA_TF"/>
</dbReference>
<dbReference type="PANTHER" id="PTHR45658:SF18">
    <property type="entry name" value="PROTEIN GAT2"/>
    <property type="match status" value="1"/>
</dbReference>
<evidence type="ECO:0000256" key="5">
    <source>
        <dbReference type="SAM" id="MobiDB-lite"/>
    </source>
</evidence>
<dbReference type="InterPro" id="IPR013767">
    <property type="entry name" value="PAS_fold"/>
</dbReference>
<feature type="compositionally biased region" description="Polar residues" evidence="5">
    <location>
        <begin position="1"/>
        <end position="11"/>
    </location>
</feature>
<dbReference type="PROSITE" id="PS50112">
    <property type="entry name" value="PAS"/>
    <property type="match status" value="1"/>
</dbReference>
<organism evidence="8 9">
    <name type="scientific">Basidiobolus ranarum</name>
    <dbReference type="NCBI Taxonomy" id="34480"/>
    <lineage>
        <taxon>Eukaryota</taxon>
        <taxon>Fungi</taxon>
        <taxon>Fungi incertae sedis</taxon>
        <taxon>Zoopagomycota</taxon>
        <taxon>Entomophthoromycotina</taxon>
        <taxon>Basidiobolomycetes</taxon>
        <taxon>Basidiobolales</taxon>
        <taxon>Basidiobolaceae</taxon>
        <taxon>Basidiobolus</taxon>
    </lineage>
</organism>
<dbReference type="PROSITE" id="PS00344">
    <property type="entry name" value="GATA_ZN_FINGER_1"/>
    <property type="match status" value="1"/>
</dbReference>
<evidence type="ECO:0000313" key="9">
    <source>
        <dbReference type="Proteomes" id="UP001479436"/>
    </source>
</evidence>
<feature type="region of interest" description="Disordered" evidence="5">
    <location>
        <begin position="41"/>
        <end position="77"/>
    </location>
</feature>
<feature type="compositionally biased region" description="Low complexity" evidence="5">
    <location>
        <begin position="273"/>
        <end position="288"/>
    </location>
</feature>
<dbReference type="PANTHER" id="PTHR45658">
    <property type="entry name" value="GATA TRANSCRIPTION FACTOR"/>
    <property type="match status" value="1"/>
</dbReference>
<proteinExistence type="predicted"/>
<gene>
    <name evidence="8" type="primary">wc2_6</name>
    <name evidence="8" type="ORF">K7432_014335</name>
</gene>
<feature type="region of interest" description="Disordered" evidence="5">
    <location>
        <begin position="265"/>
        <end position="293"/>
    </location>
</feature>
<dbReference type="SUPFAM" id="SSF57716">
    <property type="entry name" value="Glucocorticoid receptor-like (DNA-binding domain)"/>
    <property type="match status" value="1"/>
</dbReference>
<evidence type="ECO:0000256" key="3">
    <source>
        <dbReference type="ARBA" id="ARBA00022833"/>
    </source>
</evidence>
<name>A0ABR2VPN5_9FUNG</name>
<evidence type="ECO:0000256" key="1">
    <source>
        <dbReference type="ARBA" id="ARBA00022723"/>
    </source>
</evidence>
<feature type="domain" description="PAS" evidence="6">
    <location>
        <begin position="87"/>
        <end position="157"/>
    </location>
</feature>
<sequence>MNPDSSRNNLIPQVDKGLDTNGDSDITYSLNNPYGTFRTSLNNNPSCHSNPVTDSIPDSTKELQATPSTSKNDHPISRTHGIEFTKRKNWSHRIIDHLPDLYYVINSSGCFMYCSPSSLNLVGFSPSELIGRSIMDFIHVDDVDIFIHCIRQSAANHQFKIFYRFRKKDDRFIMFEVQGNTYQKEGTEAKYFFSIARPYPLKATSLMDTMLELKLENVILNQRLNQLRGSVEDFTSPQTCRNGELDDDMSEGLAYNDDLRNSLDLRGGRGDRGASSSTLTSNNSYTAAKSEKPVLAQLGTTTATTKKKRKHKMEDDIDRVCTECGKTDSPEWRKGPHGPKTLCNACGLRWAKRSRLESKAEDPPSIPE</sequence>
<evidence type="ECO:0000256" key="4">
    <source>
        <dbReference type="PROSITE-ProRule" id="PRU00094"/>
    </source>
</evidence>
<dbReference type="Pfam" id="PF00989">
    <property type="entry name" value="PAS"/>
    <property type="match status" value="1"/>
</dbReference>
<dbReference type="Proteomes" id="UP001479436">
    <property type="component" value="Unassembled WGS sequence"/>
</dbReference>
<dbReference type="InterPro" id="IPR013088">
    <property type="entry name" value="Znf_NHR/GATA"/>
</dbReference>
<dbReference type="SMART" id="SM00091">
    <property type="entry name" value="PAS"/>
    <property type="match status" value="1"/>
</dbReference>
<dbReference type="SMART" id="SM00401">
    <property type="entry name" value="ZnF_GATA"/>
    <property type="match status" value="1"/>
</dbReference>
<dbReference type="Gene3D" id="3.30.50.10">
    <property type="entry name" value="Erythroid Transcription Factor GATA-1, subunit A"/>
    <property type="match status" value="1"/>
</dbReference>
<dbReference type="SUPFAM" id="SSF55785">
    <property type="entry name" value="PYP-like sensor domain (PAS domain)"/>
    <property type="match status" value="1"/>
</dbReference>
<dbReference type="InterPro" id="IPR000014">
    <property type="entry name" value="PAS"/>
</dbReference>
<keyword evidence="1" id="KW-0479">Metal-binding</keyword>
<dbReference type="Gene3D" id="3.30.450.20">
    <property type="entry name" value="PAS domain"/>
    <property type="match status" value="1"/>
</dbReference>
<feature type="region of interest" description="Disordered" evidence="5">
    <location>
        <begin position="1"/>
        <end position="23"/>
    </location>
</feature>
<dbReference type="InterPro" id="IPR035965">
    <property type="entry name" value="PAS-like_dom_sf"/>
</dbReference>
<evidence type="ECO:0000259" key="6">
    <source>
        <dbReference type="PROSITE" id="PS50112"/>
    </source>
</evidence>
<dbReference type="NCBIfam" id="TIGR00229">
    <property type="entry name" value="sensory_box"/>
    <property type="match status" value="1"/>
</dbReference>
<dbReference type="EMBL" id="JASJQH010008469">
    <property type="protein sequence ID" value="KAK9692451.1"/>
    <property type="molecule type" value="Genomic_DNA"/>
</dbReference>
<keyword evidence="9" id="KW-1185">Reference proteome</keyword>
<evidence type="ECO:0000259" key="7">
    <source>
        <dbReference type="PROSITE" id="PS50114"/>
    </source>
</evidence>
<keyword evidence="2 4" id="KW-0863">Zinc-finger</keyword>
<feature type="domain" description="GATA-type" evidence="7">
    <location>
        <begin position="315"/>
        <end position="348"/>
    </location>
</feature>
<comment type="caution">
    <text evidence="8">The sequence shown here is derived from an EMBL/GenBank/DDBJ whole genome shotgun (WGS) entry which is preliminary data.</text>
</comment>
<dbReference type="InterPro" id="IPR000679">
    <property type="entry name" value="Znf_GATA"/>
</dbReference>